<dbReference type="SUPFAM" id="SSF53335">
    <property type="entry name" value="S-adenosyl-L-methionine-dependent methyltransferases"/>
    <property type="match status" value="1"/>
</dbReference>
<keyword evidence="3" id="KW-0489">Methyltransferase</keyword>
<name>A0A381EK29_CAMUP</name>
<dbReference type="InterPro" id="IPR029063">
    <property type="entry name" value="SAM-dependent_MTases_sf"/>
</dbReference>
<evidence type="ECO:0000313" key="3">
    <source>
        <dbReference type="EMBL" id="SUX27361.1"/>
    </source>
</evidence>
<proteinExistence type="predicted"/>
<reference evidence="3 4" key="1">
    <citation type="submission" date="2018-06" db="EMBL/GenBank/DDBJ databases">
        <authorList>
            <consortium name="Pathogen Informatics"/>
            <person name="Doyle S."/>
        </authorList>
    </citation>
    <scope>NUCLEOTIDE SEQUENCE [LARGE SCALE GENOMIC DNA]</scope>
    <source>
        <strain evidence="3 4">NCTC12264</strain>
    </source>
</reference>
<dbReference type="InterPro" id="IPR006342">
    <property type="entry name" value="FkbM_mtfrase"/>
</dbReference>
<dbReference type="GO" id="GO:0032259">
    <property type="term" value="P:methylation"/>
    <property type="evidence" value="ECO:0007669"/>
    <property type="project" value="UniProtKB-KW"/>
</dbReference>
<dbReference type="EMBL" id="UFUZ01000001">
    <property type="protein sequence ID" value="SUX27361.1"/>
    <property type="molecule type" value="Genomic_DNA"/>
</dbReference>
<protein>
    <submittedName>
        <fullName evidence="3">Methyltransferase family protein</fullName>
    </submittedName>
</protein>
<gene>
    <name evidence="3" type="ORF">NCTC12264_01605</name>
</gene>
<dbReference type="PANTHER" id="PTHR34203">
    <property type="entry name" value="METHYLTRANSFERASE, FKBM FAMILY PROTEIN"/>
    <property type="match status" value="1"/>
</dbReference>
<evidence type="ECO:0000256" key="1">
    <source>
        <dbReference type="SAM" id="Coils"/>
    </source>
</evidence>
<feature type="domain" description="Methyltransferase FkbM" evidence="2">
    <location>
        <begin position="113"/>
        <end position="273"/>
    </location>
</feature>
<evidence type="ECO:0000259" key="2">
    <source>
        <dbReference type="Pfam" id="PF05050"/>
    </source>
</evidence>
<keyword evidence="3" id="KW-0808">Transferase</keyword>
<dbReference type="PANTHER" id="PTHR34203:SF15">
    <property type="entry name" value="SLL1173 PROTEIN"/>
    <property type="match status" value="1"/>
</dbReference>
<dbReference type="Proteomes" id="UP000254161">
    <property type="component" value="Unassembled WGS sequence"/>
</dbReference>
<evidence type="ECO:0000313" key="4">
    <source>
        <dbReference type="Proteomes" id="UP000254161"/>
    </source>
</evidence>
<dbReference type="NCBIfam" id="TIGR01444">
    <property type="entry name" value="fkbM_fam"/>
    <property type="match status" value="1"/>
</dbReference>
<organism evidence="3 4">
    <name type="scientific">Campylobacter upsaliensis</name>
    <dbReference type="NCBI Taxonomy" id="28080"/>
    <lineage>
        <taxon>Bacteria</taxon>
        <taxon>Pseudomonadati</taxon>
        <taxon>Campylobacterota</taxon>
        <taxon>Epsilonproteobacteria</taxon>
        <taxon>Campylobacterales</taxon>
        <taxon>Campylobacteraceae</taxon>
        <taxon>Campylobacter</taxon>
    </lineage>
</organism>
<dbReference type="Pfam" id="PF05050">
    <property type="entry name" value="Methyltransf_21"/>
    <property type="match status" value="1"/>
</dbReference>
<accession>A0A381EK29</accession>
<dbReference type="Gene3D" id="3.40.50.150">
    <property type="entry name" value="Vaccinia Virus protein VP39"/>
    <property type="match status" value="1"/>
</dbReference>
<dbReference type="InterPro" id="IPR052514">
    <property type="entry name" value="SAM-dependent_MTase"/>
</dbReference>
<dbReference type="AlphaFoldDB" id="A0A381EK29"/>
<dbReference type="RefSeq" id="WP_115630842.1">
    <property type="nucleotide sequence ID" value="NZ_UFUZ01000001.1"/>
</dbReference>
<keyword evidence="1" id="KW-0175">Coiled coil</keyword>
<feature type="coiled-coil region" evidence="1">
    <location>
        <begin position="6"/>
        <end position="43"/>
    </location>
</feature>
<sequence length="282" mass="32284">MNLEMIKNLQTNLKALENQLINHQQNRAVVENLEGQIASLKAQNDFNLLQGIKKNLELLNGAFCDEKGLGKLNLMLHNAKVPSKYYDIFYQMLAVNAGATPPPPPCQTPLCIDCGAHAGLISDIILHCGGRVECFEPNLYLNFFLKRKFETNPLIKIHQKAVSNKSGKIKFLTFQNRILSQGNRIVSSVQDDETSSSYEVELVNLCEFLEQKEERIYLLKLDVEGAEFEILPTLIEKKLYEKIDYIVCETHEYMFKDGVEKLKVIEKELEKRGVKNIFLDWC</sequence>
<dbReference type="GO" id="GO:0008168">
    <property type="term" value="F:methyltransferase activity"/>
    <property type="evidence" value="ECO:0007669"/>
    <property type="project" value="UniProtKB-KW"/>
</dbReference>